<name>A0A9D1Q4R0_9GAMM</name>
<keyword evidence="2 4" id="KW-0808">Transferase</keyword>
<evidence type="ECO:0000313" key="4">
    <source>
        <dbReference type="EMBL" id="HIW05878.1"/>
    </source>
</evidence>
<sequence length="219" mass="24831">MLQTLKTYYNISELPKISYNQHQKPCFESSNIAFNLTHSQNFIGLIISSQTTTLGIDIEAIIPRRNFLGLLQRTFTTPETQWILQSESHDQSIDIREFSQIKNHPPLNNDEMIRFFLLWSAKEAYLKADGRGLQGLNTLCLNPKRSTMSGDLNKGTLLLTTLSVADTEALNSIALYLPHNLLADLSIQTLAITSHHQAIYRPLSIKWDFQLLESDSLPS</sequence>
<comment type="similarity">
    <text evidence="1">Belongs to the P-Pant transferase superfamily. Gsp/Sfp/HetI/AcpT family.</text>
</comment>
<dbReference type="Pfam" id="PF01648">
    <property type="entry name" value="ACPS"/>
    <property type="match status" value="1"/>
</dbReference>
<dbReference type="GO" id="GO:0005829">
    <property type="term" value="C:cytosol"/>
    <property type="evidence" value="ECO:0007669"/>
    <property type="project" value="TreeGrafter"/>
</dbReference>
<evidence type="ECO:0000256" key="1">
    <source>
        <dbReference type="ARBA" id="ARBA00010990"/>
    </source>
</evidence>
<organism evidence="4 5">
    <name type="scientific">Candidatus Ignatzschineria merdigallinarum</name>
    <dbReference type="NCBI Taxonomy" id="2838621"/>
    <lineage>
        <taxon>Bacteria</taxon>
        <taxon>Pseudomonadati</taxon>
        <taxon>Pseudomonadota</taxon>
        <taxon>Gammaproteobacteria</taxon>
        <taxon>Cardiobacteriales</taxon>
        <taxon>Ignatzschineriaceae</taxon>
        <taxon>Ignatzschineria</taxon>
    </lineage>
</organism>
<proteinExistence type="inferred from homology"/>
<dbReference type="PANTHER" id="PTHR12215">
    <property type="entry name" value="PHOSPHOPANTETHEINE TRANSFERASE"/>
    <property type="match status" value="1"/>
</dbReference>
<dbReference type="InterPro" id="IPR037143">
    <property type="entry name" value="4-PPantetheinyl_Trfase_dom_sf"/>
</dbReference>
<dbReference type="PANTHER" id="PTHR12215:SF10">
    <property type="entry name" value="L-AMINOADIPATE-SEMIALDEHYDE DEHYDROGENASE-PHOSPHOPANTETHEINYL TRANSFERASE"/>
    <property type="match status" value="1"/>
</dbReference>
<dbReference type="GO" id="GO:0019878">
    <property type="term" value="P:lysine biosynthetic process via aminoadipic acid"/>
    <property type="evidence" value="ECO:0007669"/>
    <property type="project" value="TreeGrafter"/>
</dbReference>
<evidence type="ECO:0000259" key="3">
    <source>
        <dbReference type="Pfam" id="PF01648"/>
    </source>
</evidence>
<dbReference type="InterPro" id="IPR008278">
    <property type="entry name" value="4-PPantetheinyl_Trfase_dom"/>
</dbReference>
<accession>A0A9D1Q4R0</accession>
<gene>
    <name evidence="4" type="ORF">H9889_00910</name>
</gene>
<dbReference type="AlphaFoldDB" id="A0A9D1Q4R0"/>
<feature type="domain" description="4'-phosphopantetheinyl transferase" evidence="3">
    <location>
        <begin position="54"/>
        <end position="136"/>
    </location>
</feature>
<dbReference type="InterPro" id="IPR050559">
    <property type="entry name" value="P-Pant_transferase_sf"/>
</dbReference>
<evidence type="ECO:0000256" key="2">
    <source>
        <dbReference type="ARBA" id="ARBA00022679"/>
    </source>
</evidence>
<dbReference type="GO" id="GO:0008897">
    <property type="term" value="F:holo-[acyl-carrier-protein] synthase activity"/>
    <property type="evidence" value="ECO:0007669"/>
    <property type="project" value="InterPro"/>
</dbReference>
<reference evidence="4" key="1">
    <citation type="journal article" date="2021" name="PeerJ">
        <title>Extensive microbial diversity within the chicken gut microbiome revealed by metagenomics and culture.</title>
        <authorList>
            <person name="Gilroy R."/>
            <person name="Ravi A."/>
            <person name="Getino M."/>
            <person name="Pursley I."/>
            <person name="Horton D.L."/>
            <person name="Alikhan N.F."/>
            <person name="Baker D."/>
            <person name="Gharbi K."/>
            <person name="Hall N."/>
            <person name="Watson M."/>
            <person name="Adriaenssens E.M."/>
            <person name="Foster-Nyarko E."/>
            <person name="Jarju S."/>
            <person name="Secka A."/>
            <person name="Antonio M."/>
            <person name="Oren A."/>
            <person name="Chaudhuri R.R."/>
            <person name="La Ragione R."/>
            <person name="Hildebrand F."/>
            <person name="Pallen M.J."/>
        </authorList>
    </citation>
    <scope>NUCLEOTIDE SEQUENCE</scope>
    <source>
        <strain evidence="4">CHK160-9182</strain>
    </source>
</reference>
<reference evidence="4" key="2">
    <citation type="submission" date="2021-04" db="EMBL/GenBank/DDBJ databases">
        <authorList>
            <person name="Gilroy R."/>
        </authorList>
    </citation>
    <scope>NUCLEOTIDE SEQUENCE</scope>
    <source>
        <strain evidence="4">CHK160-9182</strain>
    </source>
</reference>
<comment type="caution">
    <text evidence="4">The sequence shown here is derived from an EMBL/GenBank/DDBJ whole genome shotgun (WGS) entry which is preliminary data.</text>
</comment>
<evidence type="ECO:0000313" key="5">
    <source>
        <dbReference type="Proteomes" id="UP000823934"/>
    </source>
</evidence>
<protein>
    <submittedName>
        <fullName evidence="4">4'-phosphopantetheinyl transferase superfamily protein</fullName>
    </submittedName>
</protein>
<dbReference type="SUPFAM" id="SSF56214">
    <property type="entry name" value="4'-phosphopantetheinyl transferase"/>
    <property type="match status" value="1"/>
</dbReference>
<dbReference type="GO" id="GO:0000287">
    <property type="term" value="F:magnesium ion binding"/>
    <property type="evidence" value="ECO:0007669"/>
    <property type="project" value="InterPro"/>
</dbReference>
<dbReference type="Gene3D" id="3.90.470.20">
    <property type="entry name" value="4'-phosphopantetheinyl transferase domain"/>
    <property type="match status" value="1"/>
</dbReference>
<dbReference type="Proteomes" id="UP000823934">
    <property type="component" value="Unassembled WGS sequence"/>
</dbReference>
<dbReference type="EMBL" id="DXHP01000021">
    <property type="protein sequence ID" value="HIW05878.1"/>
    <property type="molecule type" value="Genomic_DNA"/>
</dbReference>